<dbReference type="Proteomes" id="UP000039865">
    <property type="component" value="Unassembled WGS sequence"/>
</dbReference>
<keyword evidence="2" id="KW-1185">Reference proteome</keyword>
<accession>A0A078AYT2</accession>
<dbReference type="EMBL" id="CCKQ01015758">
    <property type="protein sequence ID" value="CDW87595.1"/>
    <property type="molecule type" value="Genomic_DNA"/>
</dbReference>
<evidence type="ECO:0000313" key="2">
    <source>
        <dbReference type="Proteomes" id="UP000039865"/>
    </source>
</evidence>
<dbReference type="InParanoid" id="A0A078AYT2"/>
<gene>
    <name evidence="1" type="primary">Contig16148.g17203</name>
    <name evidence="1" type="ORF">STYLEM_16701</name>
</gene>
<evidence type="ECO:0000313" key="1">
    <source>
        <dbReference type="EMBL" id="CDW87595.1"/>
    </source>
</evidence>
<sequence length="142" mass="16226">MDVLCTKNREDLIFAVQDKVLKCQSIKVNNLINPERAQKLEKQGKFDFFQTLNSEQCPRDSKKQKVISACINDSVKQSEQQMIQSLVKQLQKQRIAREIDSPTALNNNISNLNIFSSLYNSRDQLGIGGNVLNSKYFSKTQL</sequence>
<dbReference type="AlphaFoldDB" id="A0A078AYT2"/>
<proteinExistence type="predicted"/>
<reference evidence="1 2" key="1">
    <citation type="submission" date="2014-06" db="EMBL/GenBank/DDBJ databases">
        <authorList>
            <person name="Swart Estienne"/>
        </authorList>
    </citation>
    <scope>NUCLEOTIDE SEQUENCE [LARGE SCALE GENOMIC DNA]</scope>
    <source>
        <strain evidence="1 2">130c</strain>
    </source>
</reference>
<protein>
    <submittedName>
        <fullName evidence="1">Uncharacterized protein</fullName>
    </submittedName>
</protein>
<name>A0A078AYT2_STYLE</name>
<organism evidence="1 2">
    <name type="scientific">Stylonychia lemnae</name>
    <name type="common">Ciliate</name>
    <dbReference type="NCBI Taxonomy" id="5949"/>
    <lineage>
        <taxon>Eukaryota</taxon>
        <taxon>Sar</taxon>
        <taxon>Alveolata</taxon>
        <taxon>Ciliophora</taxon>
        <taxon>Intramacronucleata</taxon>
        <taxon>Spirotrichea</taxon>
        <taxon>Stichotrichia</taxon>
        <taxon>Sporadotrichida</taxon>
        <taxon>Oxytrichidae</taxon>
        <taxon>Stylonychinae</taxon>
        <taxon>Stylonychia</taxon>
    </lineage>
</organism>